<evidence type="ECO:0000259" key="2">
    <source>
        <dbReference type="Pfam" id="PF01757"/>
    </source>
</evidence>
<reference evidence="3" key="2">
    <citation type="journal article" date="2024" name="Environ. Microbiol.">
        <title>Genome analysis and description of Tunturibacter gen. nov. expands the diversity of Terriglobia in tundra soils.</title>
        <authorList>
            <person name="Messyasz A."/>
            <person name="Mannisto M.K."/>
            <person name="Kerkhof L.J."/>
            <person name="Haggblom M.M."/>
        </authorList>
    </citation>
    <scope>NUCLEOTIDE SEQUENCE</scope>
    <source>
        <strain evidence="3">M8UP23</strain>
    </source>
</reference>
<evidence type="ECO:0000256" key="1">
    <source>
        <dbReference type="SAM" id="Phobius"/>
    </source>
</evidence>
<feature type="transmembrane region" description="Helical" evidence="1">
    <location>
        <begin position="284"/>
        <end position="302"/>
    </location>
</feature>
<keyword evidence="1" id="KW-0812">Transmembrane</keyword>
<dbReference type="EMBL" id="CP132932">
    <property type="protein sequence ID" value="XCB27350.1"/>
    <property type="molecule type" value="Genomic_DNA"/>
</dbReference>
<dbReference type="KEGG" id="temp:RBB75_03295"/>
<feature type="transmembrane region" description="Helical" evidence="1">
    <location>
        <begin position="323"/>
        <end position="343"/>
    </location>
</feature>
<organism evidence="3">
    <name type="scientific">Tunturiibacter empetritectus</name>
    <dbReference type="NCBI Taxonomy" id="3069691"/>
    <lineage>
        <taxon>Bacteria</taxon>
        <taxon>Pseudomonadati</taxon>
        <taxon>Acidobacteriota</taxon>
        <taxon>Terriglobia</taxon>
        <taxon>Terriglobales</taxon>
        <taxon>Acidobacteriaceae</taxon>
        <taxon>Tunturiibacter</taxon>
    </lineage>
</organism>
<keyword evidence="1" id="KW-1133">Transmembrane helix</keyword>
<keyword evidence="3" id="KW-0012">Acyltransferase</keyword>
<dbReference type="GO" id="GO:0016747">
    <property type="term" value="F:acyltransferase activity, transferring groups other than amino-acyl groups"/>
    <property type="evidence" value="ECO:0007669"/>
    <property type="project" value="InterPro"/>
</dbReference>
<feature type="transmembrane region" description="Helical" evidence="1">
    <location>
        <begin position="256"/>
        <end position="278"/>
    </location>
</feature>
<dbReference type="RefSeq" id="WP_353069499.1">
    <property type="nucleotide sequence ID" value="NZ_CP132932.1"/>
</dbReference>
<proteinExistence type="predicted"/>
<dbReference type="AlphaFoldDB" id="A0AAU7ZEY9"/>
<accession>A0AAU7ZEY9</accession>
<dbReference type="Pfam" id="PF01757">
    <property type="entry name" value="Acyl_transf_3"/>
    <property type="match status" value="1"/>
</dbReference>
<dbReference type="PANTHER" id="PTHR23028">
    <property type="entry name" value="ACETYLTRANSFERASE"/>
    <property type="match status" value="1"/>
</dbReference>
<feature type="transmembrane region" description="Helical" evidence="1">
    <location>
        <begin position="194"/>
        <end position="213"/>
    </location>
</feature>
<feature type="domain" description="Acyltransferase 3" evidence="2">
    <location>
        <begin position="24"/>
        <end position="363"/>
    </location>
</feature>
<feature type="transmembrane region" description="Helical" evidence="1">
    <location>
        <begin position="108"/>
        <end position="128"/>
    </location>
</feature>
<feature type="transmembrane region" description="Helical" evidence="1">
    <location>
        <begin position="225"/>
        <end position="244"/>
    </location>
</feature>
<keyword evidence="1" id="KW-0472">Membrane</keyword>
<gene>
    <name evidence="3" type="ORF">RBB75_03295</name>
</gene>
<dbReference type="InterPro" id="IPR002656">
    <property type="entry name" value="Acyl_transf_3_dom"/>
</dbReference>
<name>A0AAU7ZEY9_9BACT</name>
<reference evidence="3" key="1">
    <citation type="submission" date="2023-08" db="EMBL/GenBank/DDBJ databases">
        <authorList>
            <person name="Messyasz A."/>
            <person name="Mannisto M.K."/>
            <person name="Kerkhof L.J."/>
            <person name="Haggblom M."/>
        </authorList>
    </citation>
    <scope>NUCLEOTIDE SEQUENCE</scope>
    <source>
        <strain evidence="3">M8UP23</strain>
    </source>
</reference>
<keyword evidence="3" id="KW-0808">Transferase</keyword>
<dbReference type="GO" id="GO:0016020">
    <property type="term" value="C:membrane"/>
    <property type="evidence" value="ECO:0007669"/>
    <property type="project" value="TreeGrafter"/>
</dbReference>
<dbReference type="InterPro" id="IPR050879">
    <property type="entry name" value="Acyltransferase_3"/>
</dbReference>
<feature type="transmembrane region" description="Helical" evidence="1">
    <location>
        <begin position="67"/>
        <end position="87"/>
    </location>
</feature>
<feature type="transmembrane region" description="Helical" evidence="1">
    <location>
        <begin position="349"/>
        <end position="368"/>
    </location>
</feature>
<dbReference type="EC" id="2.3.-.-" evidence="3"/>
<sequence length="410" mass="45488">MSRDEQGSNLRVGRQASLIWSRLDGVDLLRGVAICMVLMNHVNMRLLGANVPYADGLPRQLVSSLVWNGQFGVQIFFVISGFLITSTTLRRWGSVSAVNVGDFYRLRFARIAPLMVLVLVILSLLHFAGVKDFVVYRKTGGLGRALVAALTFHVNLLEARRGYLPASWDILWSLSVEEMFYLGFPLACRVFRRVSLLSALLFVFVLLGPFARSQPFNHNPVWREYSYLGGMDAIALGCLTALLSAKARLSSTTLRVLGTAGMMMLVFVLCFSVIAHRWGLGRTGLDMTVLGLGVCMMLVVVAQTRWQAPRSLGPMVLMGRLSYEVYLTHVFVVLSLFHLFLIVDKPVRAVPVMFLAVLLLSGALGAFVSRGYSEPLNRWLRARWVKDATRVGSVLQAEAMIVKSNDVLSL</sequence>
<dbReference type="GO" id="GO:0000271">
    <property type="term" value="P:polysaccharide biosynthetic process"/>
    <property type="evidence" value="ECO:0007669"/>
    <property type="project" value="TreeGrafter"/>
</dbReference>
<evidence type="ECO:0000313" key="3">
    <source>
        <dbReference type="EMBL" id="XCB27350.1"/>
    </source>
</evidence>
<protein>
    <submittedName>
        <fullName evidence="3">Acyltransferase</fullName>
        <ecNumber evidence="3">2.3.-.-</ecNumber>
    </submittedName>
</protein>
<dbReference type="PANTHER" id="PTHR23028:SF53">
    <property type="entry name" value="ACYL_TRANSF_3 DOMAIN-CONTAINING PROTEIN"/>
    <property type="match status" value="1"/>
</dbReference>